<evidence type="ECO:0000313" key="2">
    <source>
        <dbReference type="EMBL" id="GAG92963.1"/>
    </source>
</evidence>
<comment type="caution">
    <text evidence="2">The sequence shown here is derived from an EMBL/GenBank/DDBJ whole genome shotgun (WGS) entry which is preliminary data.</text>
</comment>
<dbReference type="InterPro" id="IPR040035">
    <property type="entry name" value="TMEM180"/>
</dbReference>
<accession>X1C9A7</accession>
<proteinExistence type="predicted"/>
<dbReference type="Pfam" id="PF13347">
    <property type="entry name" value="MFS_2"/>
    <property type="match status" value="1"/>
</dbReference>
<name>X1C9A7_9ZZZZ</name>
<keyword evidence="1" id="KW-0812">Transmembrane</keyword>
<reference evidence="2" key="1">
    <citation type="journal article" date="2014" name="Front. Microbiol.">
        <title>High frequency of phylogenetically diverse reductive dehalogenase-homologous genes in deep subseafloor sedimentary metagenomes.</title>
        <authorList>
            <person name="Kawai M."/>
            <person name="Futagami T."/>
            <person name="Toyoda A."/>
            <person name="Takaki Y."/>
            <person name="Nishi S."/>
            <person name="Hori S."/>
            <person name="Arai W."/>
            <person name="Tsubouchi T."/>
            <person name="Morono Y."/>
            <person name="Uchiyama I."/>
            <person name="Ito T."/>
            <person name="Fujiyama A."/>
            <person name="Inagaki F."/>
            <person name="Takami H."/>
        </authorList>
    </citation>
    <scope>NUCLEOTIDE SEQUENCE</scope>
    <source>
        <strain evidence="2">Expedition CK06-06</strain>
    </source>
</reference>
<keyword evidence="1" id="KW-0472">Membrane</keyword>
<feature type="transmembrane region" description="Helical" evidence="1">
    <location>
        <begin position="86"/>
        <end position="107"/>
    </location>
</feature>
<evidence type="ECO:0008006" key="3">
    <source>
        <dbReference type="Google" id="ProtNLM"/>
    </source>
</evidence>
<feature type="non-terminal residue" evidence="2">
    <location>
        <position position="176"/>
    </location>
</feature>
<gene>
    <name evidence="2" type="ORF">S01H4_44668</name>
</gene>
<dbReference type="AlphaFoldDB" id="X1C9A7"/>
<dbReference type="Gene3D" id="1.20.1250.20">
    <property type="entry name" value="MFS general substrate transporter like domains"/>
    <property type="match status" value="1"/>
</dbReference>
<keyword evidence="1" id="KW-1133">Transmembrane helix</keyword>
<evidence type="ECO:0000256" key="1">
    <source>
        <dbReference type="SAM" id="Phobius"/>
    </source>
</evidence>
<dbReference type="SUPFAM" id="SSF103473">
    <property type="entry name" value="MFS general substrate transporter"/>
    <property type="match status" value="1"/>
</dbReference>
<feature type="transmembrane region" description="Helical" evidence="1">
    <location>
        <begin position="43"/>
        <end position="65"/>
    </location>
</feature>
<dbReference type="InterPro" id="IPR036259">
    <property type="entry name" value="MFS_trans_sf"/>
</dbReference>
<dbReference type="PANTHER" id="PTHR28658:SF1">
    <property type="entry name" value="MAJOR FACILITATOR SUPERFAMILY DOMAIN CONTAINING 13B"/>
    <property type="match status" value="1"/>
</dbReference>
<feature type="transmembrane region" description="Helical" evidence="1">
    <location>
        <begin position="113"/>
        <end position="135"/>
    </location>
</feature>
<feature type="transmembrane region" description="Helical" evidence="1">
    <location>
        <begin position="155"/>
        <end position="174"/>
    </location>
</feature>
<sequence length="176" mass="20105">MAESKIMRKFSRKEKIFWASAALGGAIISNIYGATLQYFYHVYMNLGASWIALSAIMYAVWNAVNDPLFGFWSDRSRSKKGRRIPFMRYSAPFLGLTFILVWLVPIGLDQIGIFIWMLVTMALYDTFYTIIFLVYSALLPEITEDENERGSLQTYASLLSLVGMILGFVLPEILRP</sequence>
<dbReference type="EMBL" id="BART01024792">
    <property type="protein sequence ID" value="GAG92963.1"/>
    <property type="molecule type" value="Genomic_DNA"/>
</dbReference>
<organism evidence="2">
    <name type="scientific">marine sediment metagenome</name>
    <dbReference type="NCBI Taxonomy" id="412755"/>
    <lineage>
        <taxon>unclassified sequences</taxon>
        <taxon>metagenomes</taxon>
        <taxon>ecological metagenomes</taxon>
    </lineage>
</organism>
<dbReference type="PANTHER" id="PTHR28658">
    <property type="entry name" value="TRANSMEMBRANE PROTEIN 180"/>
    <property type="match status" value="1"/>
</dbReference>
<protein>
    <recommendedName>
        <fullName evidence="3">Major facilitator superfamily (MFS) profile domain-containing protein</fullName>
    </recommendedName>
</protein>